<protein>
    <submittedName>
        <fullName evidence="2">Uncharacterized protein</fullName>
    </submittedName>
</protein>
<keyword evidence="1" id="KW-0732">Signal</keyword>
<evidence type="ECO:0000313" key="3">
    <source>
        <dbReference type="Proteomes" id="UP001054945"/>
    </source>
</evidence>
<comment type="caution">
    <text evidence="2">The sequence shown here is derived from an EMBL/GenBank/DDBJ whole genome shotgun (WGS) entry which is preliminary data.</text>
</comment>
<gene>
    <name evidence="2" type="ORF">CEXT_813201</name>
</gene>
<evidence type="ECO:0000313" key="2">
    <source>
        <dbReference type="EMBL" id="GIY12394.1"/>
    </source>
</evidence>
<proteinExistence type="predicted"/>
<evidence type="ECO:0000256" key="1">
    <source>
        <dbReference type="SAM" id="SignalP"/>
    </source>
</evidence>
<reference evidence="2 3" key="1">
    <citation type="submission" date="2021-06" db="EMBL/GenBank/DDBJ databases">
        <title>Caerostris extrusa draft genome.</title>
        <authorList>
            <person name="Kono N."/>
            <person name="Arakawa K."/>
        </authorList>
    </citation>
    <scope>NUCLEOTIDE SEQUENCE [LARGE SCALE GENOMIC DNA]</scope>
</reference>
<name>A0AAV4QT01_CAEEX</name>
<feature type="chain" id="PRO_5043472794" evidence="1">
    <location>
        <begin position="23"/>
        <end position="117"/>
    </location>
</feature>
<organism evidence="2 3">
    <name type="scientific">Caerostris extrusa</name>
    <name type="common">Bark spider</name>
    <name type="synonym">Caerostris bankana</name>
    <dbReference type="NCBI Taxonomy" id="172846"/>
    <lineage>
        <taxon>Eukaryota</taxon>
        <taxon>Metazoa</taxon>
        <taxon>Ecdysozoa</taxon>
        <taxon>Arthropoda</taxon>
        <taxon>Chelicerata</taxon>
        <taxon>Arachnida</taxon>
        <taxon>Araneae</taxon>
        <taxon>Araneomorphae</taxon>
        <taxon>Entelegynae</taxon>
        <taxon>Araneoidea</taxon>
        <taxon>Araneidae</taxon>
        <taxon>Caerostris</taxon>
    </lineage>
</organism>
<dbReference type="AlphaFoldDB" id="A0AAV4QT01"/>
<keyword evidence="3" id="KW-1185">Reference proteome</keyword>
<dbReference type="EMBL" id="BPLR01006783">
    <property type="protein sequence ID" value="GIY12394.1"/>
    <property type="molecule type" value="Genomic_DNA"/>
</dbReference>
<sequence>MSNRFLLVSVLDSLICIHYTDFEEHLENAESVTILLDKDEKKGVNSRCYSCVRLNSSGICMATKNAANKGKKIIKLAHGRRNRRKARVENLNKRYGHGQWLRPQRFLEELVRWTGPP</sequence>
<feature type="signal peptide" evidence="1">
    <location>
        <begin position="1"/>
        <end position="22"/>
    </location>
</feature>
<accession>A0AAV4QT01</accession>
<dbReference type="Proteomes" id="UP001054945">
    <property type="component" value="Unassembled WGS sequence"/>
</dbReference>